<accession>A0A109BM45</accession>
<proteinExistence type="predicted"/>
<comment type="caution">
    <text evidence="2">The sequence shown here is derived from an EMBL/GenBank/DDBJ whole genome shotgun (WGS) entry which is preliminary data.</text>
</comment>
<dbReference type="AlphaFoldDB" id="A0A109BM45"/>
<dbReference type="EMBL" id="LMTR01000025">
    <property type="protein sequence ID" value="KWT71314.1"/>
    <property type="molecule type" value="Genomic_DNA"/>
</dbReference>
<name>A0A109BM45_HYPSL</name>
<evidence type="ECO:0000313" key="2">
    <source>
        <dbReference type="EMBL" id="KWT71314.1"/>
    </source>
</evidence>
<dbReference type="Proteomes" id="UP000059074">
    <property type="component" value="Unassembled WGS sequence"/>
</dbReference>
<dbReference type="PATRIC" id="fig|121290.4.peg.656"/>
<evidence type="ECO:0000256" key="1">
    <source>
        <dbReference type="SAM" id="MobiDB-lite"/>
    </source>
</evidence>
<protein>
    <submittedName>
        <fullName evidence="2">Uncharacterized protein</fullName>
    </submittedName>
</protein>
<feature type="region of interest" description="Disordered" evidence="1">
    <location>
        <begin position="1"/>
        <end position="60"/>
    </location>
</feature>
<dbReference type="STRING" id="121290.APY04_0488"/>
<keyword evidence="3" id="KW-1185">Reference proteome</keyword>
<organism evidence="2 3">
    <name type="scientific">Hyphomicrobium sulfonivorans</name>
    <dbReference type="NCBI Taxonomy" id="121290"/>
    <lineage>
        <taxon>Bacteria</taxon>
        <taxon>Pseudomonadati</taxon>
        <taxon>Pseudomonadota</taxon>
        <taxon>Alphaproteobacteria</taxon>
        <taxon>Hyphomicrobiales</taxon>
        <taxon>Hyphomicrobiaceae</taxon>
        <taxon>Hyphomicrobium</taxon>
    </lineage>
</organism>
<evidence type="ECO:0000313" key="3">
    <source>
        <dbReference type="Proteomes" id="UP000059074"/>
    </source>
</evidence>
<sequence>MRNNAKPHVQHSRDTRMPGRMMSARASPALPPRPEQNTRTCSRRHRRYWGCPRSGARNGPPLIVAVNASI</sequence>
<reference evidence="2 3" key="1">
    <citation type="submission" date="2015-10" db="EMBL/GenBank/DDBJ databases">
        <title>Transcriptomic analysis of a linuron degrading triple-species bacterial consortium.</title>
        <authorList>
            <person name="Albers P."/>
        </authorList>
    </citation>
    <scope>NUCLEOTIDE SEQUENCE [LARGE SCALE GENOMIC DNA]</scope>
    <source>
        <strain evidence="2 3">WDL6</strain>
    </source>
</reference>
<gene>
    <name evidence="2" type="ORF">APY04_0488</name>
</gene>